<evidence type="ECO:0000313" key="4">
    <source>
        <dbReference type="Proteomes" id="UP001250538"/>
    </source>
</evidence>
<dbReference type="Proteomes" id="UP001250538">
    <property type="component" value="Unassembled WGS sequence"/>
</dbReference>
<dbReference type="PANTHER" id="PTHR19353:SF19">
    <property type="entry name" value="DELTA(5) FATTY ACID DESATURASE C-RELATED"/>
    <property type="match status" value="1"/>
</dbReference>
<dbReference type="PANTHER" id="PTHR19353">
    <property type="entry name" value="FATTY ACID DESATURASE 2"/>
    <property type="match status" value="1"/>
</dbReference>
<evidence type="ECO:0000256" key="1">
    <source>
        <dbReference type="SAM" id="Phobius"/>
    </source>
</evidence>
<gene>
    <name evidence="3" type="ORF">RQP50_16770</name>
</gene>
<accession>A0AAJ2JVG9</accession>
<dbReference type="EMBL" id="JAVYAA010000003">
    <property type="protein sequence ID" value="MDT8977890.1"/>
    <property type="molecule type" value="Genomic_DNA"/>
</dbReference>
<keyword evidence="4" id="KW-1185">Reference proteome</keyword>
<feature type="domain" description="Fatty acid desaturase" evidence="2">
    <location>
        <begin position="58"/>
        <end position="297"/>
    </location>
</feature>
<organism evidence="3 4">
    <name type="scientific">Paenibacillus suaedae</name>
    <dbReference type="NCBI Taxonomy" id="3077233"/>
    <lineage>
        <taxon>Bacteria</taxon>
        <taxon>Bacillati</taxon>
        <taxon>Bacillota</taxon>
        <taxon>Bacilli</taxon>
        <taxon>Bacillales</taxon>
        <taxon>Paenibacillaceae</taxon>
        <taxon>Paenibacillus</taxon>
    </lineage>
</organism>
<dbReference type="InterPro" id="IPR012171">
    <property type="entry name" value="Fatty_acid_desaturase"/>
</dbReference>
<sequence>MEEDVRSEKHIVKKAIFSTEIRKKVQKLQKRNNWYNFFAISYDWLIIAGGIYLAKAYPSWWMYLISLCLIGSRMRAFDNLMHEASHILLFENRNLNKWMACFFVAFPVFTSYTTYCKSHYMHHKHLWDPEYDPDTKRYALIGLDKPQDSIKQFLIRHIFKPLTLTHVPKYIYGTIRVNILSKEEPWSEKLAKSIYWLTIIASSISFGFWKELLLFWFVPLLTTFQIFRYWAEMAEHSGLKTDNELYASRNTFGNPLERFLIHPHHDNFHLVHHLFPAVPHYNLKKAHILLMEDEEYRKAHHCTGFFKSFVPGFFSAIEDICGRHFGRNSRNKRIE</sequence>
<dbReference type="RefSeq" id="WP_065293459.1">
    <property type="nucleotide sequence ID" value="NZ_JAVYAA010000003.1"/>
</dbReference>
<reference evidence="4" key="1">
    <citation type="submission" date="2023-09" db="EMBL/GenBank/DDBJ databases">
        <title>Paenibacillus sp. chi10 Genome sequencing and assembly.</title>
        <authorList>
            <person name="Kim I."/>
        </authorList>
    </citation>
    <scope>NUCLEOTIDE SEQUENCE [LARGE SCALE GENOMIC DNA]</scope>
    <source>
        <strain evidence="4">chi10</strain>
    </source>
</reference>
<keyword evidence="1" id="KW-0812">Transmembrane</keyword>
<name>A0AAJ2JVG9_9BACL</name>
<feature type="transmembrane region" description="Helical" evidence="1">
    <location>
        <begin position="60"/>
        <end position="77"/>
    </location>
</feature>
<feature type="transmembrane region" description="Helical" evidence="1">
    <location>
        <begin position="194"/>
        <end position="218"/>
    </location>
</feature>
<feature type="transmembrane region" description="Helical" evidence="1">
    <location>
        <begin position="98"/>
        <end position="115"/>
    </location>
</feature>
<dbReference type="EC" id="1.14.19.-" evidence="3"/>
<dbReference type="AlphaFoldDB" id="A0AAJ2JVG9"/>
<dbReference type="CDD" id="cd03510">
    <property type="entry name" value="Rhizobitoxine-FADS-like"/>
    <property type="match status" value="1"/>
</dbReference>
<evidence type="ECO:0000313" key="3">
    <source>
        <dbReference type="EMBL" id="MDT8977890.1"/>
    </source>
</evidence>
<dbReference type="InterPro" id="IPR005804">
    <property type="entry name" value="FA_desaturase_dom"/>
</dbReference>
<evidence type="ECO:0000259" key="2">
    <source>
        <dbReference type="Pfam" id="PF00487"/>
    </source>
</evidence>
<dbReference type="GO" id="GO:0008610">
    <property type="term" value="P:lipid biosynthetic process"/>
    <property type="evidence" value="ECO:0007669"/>
    <property type="project" value="UniProtKB-ARBA"/>
</dbReference>
<keyword evidence="1" id="KW-0472">Membrane</keyword>
<comment type="caution">
    <text evidence="3">The sequence shown here is derived from an EMBL/GenBank/DDBJ whole genome shotgun (WGS) entry which is preliminary data.</text>
</comment>
<dbReference type="GO" id="GO:0016020">
    <property type="term" value="C:membrane"/>
    <property type="evidence" value="ECO:0007669"/>
    <property type="project" value="TreeGrafter"/>
</dbReference>
<keyword evidence="1" id="KW-1133">Transmembrane helix</keyword>
<feature type="transmembrane region" description="Helical" evidence="1">
    <location>
        <begin position="34"/>
        <end position="54"/>
    </location>
</feature>
<protein>
    <submittedName>
        <fullName evidence="3">Fatty acid desaturase family protein</fullName>
        <ecNumber evidence="3">1.14.19.-</ecNumber>
    </submittedName>
</protein>
<dbReference type="GO" id="GO:0016717">
    <property type="term" value="F:oxidoreductase activity, acting on paired donors, with oxidation of a pair of donors resulting in the reduction of molecular oxygen to two molecules of water"/>
    <property type="evidence" value="ECO:0007669"/>
    <property type="project" value="TreeGrafter"/>
</dbReference>
<dbReference type="Pfam" id="PF00487">
    <property type="entry name" value="FA_desaturase"/>
    <property type="match status" value="1"/>
</dbReference>
<keyword evidence="3" id="KW-0560">Oxidoreductase</keyword>
<proteinExistence type="predicted"/>